<dbReference type="Proteomes" id="UP001385951">
    <property type="component" value="Unassembled WGS sequence"/>
</dbReference>
<reference evidence="1 2" key="1">
    <citation type="submission" date="2022-09" db="EMBL/GenBank/DDBJ databases">
        <authorList>
            <person name="Palmer J.M."/>
        </authorList>
    </citation>
    <scope>NUCLEOTIDE SEQUENCE [LARGE SCALE GENOMIC DNA]</scope>
    <source>
        <strain evidence="1 2">DSM 7382</strain>
    </source>
</reference>
<accession>A0AAW0GEJ1</accession>
<protein>
    <submittedName>
        <fullName evidence="1">Uncharacterized protein</fullName>
    </submittedName>
</protein>
<proteinExistence type="predicted"/>
<dbReference type="EMBL" id="JASBNA010000011">
    <property type="protein sequence ID" value="KAK7688006.1"/>
    <property type="molecule type" value="Genomic_DNA"/>
</dbReference>
<name>A0AAW0GEJ1_9APHY</name>
<keyword evidence="2" id="KW-1185">Reference proteome</keyword>
<comment type="caution">
    <text evidence="1">The sequence shown here is derived from an EMBL/GenBank/DDBJ whole genome shotgun (WGS) entry which is preliminary data.</text>
</comment>
<sequence>MRNGYATAHVPGFSEGMDQVQPDYTSGTWRELAQSVRWDLRFCCLGGCSVYKKFQVAILPSTPSQIYISTKIIKAAEHSFQHTYNPAFFVHQEGLLLTLSAAVDIEAQFRTSRIDIDDTQG</sequence>
<evidence type="ECO:0000313" key="1">
    <source>
        <dbReference type="EMBL" id="KAK7688006.1"/>
    </source>
</evidence>
<organism evidence="1 2">
    <name type="scientific">Cerrena zonata</name>
    <dbReference type="NCBI Taxonomy" id="2478898"/>
    <lineage>
        <taxon>Eukaryota</taxon>
        <taxon>Fungi</taxon>
        <taxon>Dikarya</taxon>
        <taxon>Basidiomycota</taxon>
        <taxon>Agaricomycotina</taxon>
        <taxon>Agaricomycetes</taxon>
        <taxon>Polyporales</taxon>
        <taxon>Cerrenaceae</taxon>
        <taxon>Cerrena</taxon>
    </lineage>
</organism>
<evidence type="ECO:0000313" key="2">
    <source>
        <dbReference type="Proteomes" id="UP001385951"/>
    </source>
</evidence>
<gene>
    <name evidence="1" type="ORF">QCA50_008376</name>
</gene>
<dbReference type="AlphaFoldDB" id="A0AAW0GEJ1"/>